<dbReference type="AlphaFoldDB" id="A0A2P2PPH3"/>
<dbReference type="EMBL" id="GGEC01076139">
    <property type="protein sequence ID" value="MBX56623.1"/>
    <property type="molecule type" value="Transcribed_RNA"/>
</dbReference>
<organism evidence="1">
    <name type="scientific">Rhizophora mucronata</name>
    <name type="common">Asiatic mangrove</name>
    <dbReference type="NCBI Taxonomy" id="61149"/>
    <lineage>
        <taxon>Eukaryota</taxon>
        <taxon>Viridiplantae</taxon>
        <taxon>Streptophyta</taxon>
        <taxon>Embryophyta</taxon>
        <taxon>Tracheophyta</taxon>
        <taxon>Spermatophyta</taxon>
        <taxon>Magnoliopsida</taxon>
        <taxon>eudicotyledons</taxon>
        <taxon>Gunneridae</taxon>
        <taxon>Pentapetalae</taxon>
        <taxon>rosids</taxon>
        <taxon>fabids</taxon>
        <taxon>Malpighiales</taxon>
        <taxon>Rhizophoraceae</taxon>
        <taxon>Rhizophora</taxon>
    </lineage>
</organism>
<name>A0A2P2PPH3_RHIMU</name>
<reference evidence="1" key="1">
    <citation type="submission" date="2018-02" db="EMBL/GenBank/DDBJ databases">
        <title>Rhizophora mucronata_Transcriptome.</title>
        <authorList>
            <person name="Meera S.P."/>
            <person name="Sreeshan A."/>
            <person name="Augustine A."/>
        </authorList>
    </citation>
    <scope>NUCLEOTIDE SEQUENCE</scope>
    <source>
        <tissue evidence="1">Leaf</tissue>
    </source>
</reference>
<protein>
    <submittedName>
        <fullName evidence="1">Uncharacterized protein</fullName>
    </submittedName>
</protein>
<accession>A0A2P2PPH3</accession>
<proteinExistence type="predicted"/>
<evidence type="ECO:0000313" key="1">
    <source>
        <dbReference type="EMBL" id="MBX56623.1"/>
    </source>
</evidence>
<sequence length="33" mass="3912">MMRPSITSFCCDDYVIKHGIVFVYSLFSCRYTQ</sequence>
<dbReference type="PROSITE" id="PS51257">
    <property type="entry name" value="PROKAR_LIPOPROTEIN"/>
    <property type="match status" value="1"/>
</dbReference>